<dbReference type="GO" id="GO:0030288">
    <property type="term" value="C:outer membrane-bounded periplasmic space"/>
    <property type="evidence" value="ECO:0007669"/>
    <property type="project" value="UniProtKB-ARBA"/>
</dbReference>
<dbReference type="PIRSF" id="PIRSF002741">
    <property type="entry name" value="MppA"/>
    <property type="match status" value="1"/>
</dbReference>
<feature type="signal peptide" evidence="5">
    <location>
        <begin position="1"/>
        <end position="28"/>
    </location>
</feature>
<dbReference type="Gene3D" id="3.10.105.10">
    <property type="entry name" value="Dipeptide-binding Protein, Domain 3"/>
    <property type="match status" value="1"/>
</dbReference>
<evidence type="ECO:0000256" key="4">
    <source>
        <dbReference type="ARBA" id="ARBA00022729"/>
    </source>
</evidence>
<dbReference type="EMBL" id="ANHY01000014">
    <property type="protein sequence ID" value="EKV28944.1"/>
    <property type="molecule type" value="Genomic_DNA"/>
</dbReference>
<dbReference type="GO" id="GO:0015833">
    <property type="term" value="P:peptide transport"/>
    <property type="evidence" value="ECO:0007669"/>
    <property type="project" value="TreeGrafter"/>
</dbReference>
<dbReference type="OrthoDB" id="9803988at2"/>
<sequence length="515" mass="55876">MRLRTTLLAAAVAATAGVTLGAPAPAGAQELRVGFSADALTLDPANHRNRETETIIRNMYDGVLTRTPDMQLAPQLAEGWSQTSPTTYEFTIRDGVTFHDGSALTAQDIKYTFDRLIQDGAMNGQTSPRKSLLGPLDRVEVKGDRTVVFTLSEPWPIFPAMLPFQEVVPDGFTGAGAEGGANVTSNGTGPFKLVEWRKGDAVIMERFEDYYGGSPDNPPVGKACVERAIFQIIPESASRVAALLAGDVQIINELPAHAMGQVENNPDTEVLTVNGTRTFFVALNNAQPPFDDPRVRKAANYALDKQLIIDRILNGTATPLNGVLSPDAFGHNPDLKEYGHDLEKAKALLAEAGHEDGLDVTMDVEGPFKDTAEAIASLLSKAGIRAKVQVAESAILKDKWRSDEAPEDGQMWLTSWGNGSLDPVGIFNPTLTTGGRGNSAHYSNPEVDALLEQAATEMDQEKRAALYRQAQEIVNEDAPWIFLWLPQDIYGVSKRLTNWQPSADSRINLHDACLK</sequence>
<evidence type="ECO:0000256" key="1">
    <source>
        <dbReference type="ARBA" id="ARBA00004418"/>
    </source>
</evidence>
<dbReference type="Proteomes" id="UP000009881">
    <property type="component" value="Unassembled WGS sequence"/>
</dbReference>
<dbReference type="Gene3D" id="3.40.190.10">
    <property type="entry name" value="Periplasmic binding protein-like II"/>
    <property type="match status" value="1"/>
</dbReference>
<dbReference type="PATRIC" id="fig|1238182.3.peg.2922"/>
<dbReference type="eggNOG" id="COG0747">
    <property type="taxonomic scope" value="Bacteria"/>
</dbReference>
<evidence type="ECO:0000313" key="7">
    <source>
        <dbReference type="EMBL" id="EKV28944.1"/>
    </source>
</evidence>
<dbReference type="InterPro" id="IPR030678">
    <property type="entry name" value="Peptide/Ni-bd"/>
</dbReference>
<dbReference type="Pfam" id="PF00496">
    <property type="entry name" value="SBP_bac_5"/>
    <property type="match status" value="1"/>
</dbReference>
<keyword evidence="8" id="KW-1185">Reference proteome</keyword>
<dbReference type="GO" id="GO:0043190">
    <property type="term" value="C:ATP-binding cassette (ABC) transporter complex"/>
    <property type="evidence" value="ECO:0007669"/>
    <property type="project" value="InterPro"/>
</dbReference>
<dbReference type="AlphaFoldDB" id="K9GW01"/>
<dbReference type="SUPFAM" id="SSF53850">
    <property type="entry name" value="Periplasmic binding protein-like II"/>
    <property type="match status" value="1"/>
</dbReference>
<evidence type="ECO:0000256" key="2">
    <source>
        <dbReference type="ARBA" id="ARBA00005695"/>
    </source>
</evidence>
<dbReference type="PANTHER" id="PTHR30290">
    <property type="entry name" value="PERIPLASMIC BINDING COMPONENT OF ABC TRANSPORTER"/>
    <property type="match status" value="1"/>
</dbReference>
<proteinExistence type="inferred from homology"/>
<protein>
    <submittedName>
        <fullName evidence="7">Periplasmic oligopeptide-binding protein OppA</fullName>
    </submittedName>
</protein>
<comment type="subcellular location">
    <subcellularLocation>
        <location evidence="1">Periplasm</location>
    </subcellularLocation>
</comment>
<keyword evidence="3" id="KW-0813">Transport</keyword>
<dbReference type="InterPro" id="IPR000914">
    <property type="entry name" value="SBP_5_dom"/>
</dbReference>
<comment type="similarity">
    <text evidence="2">Belongs to the bacterial solute-binding protein 5 family.</text>
</comment>
<keyword evidence="4 5" id="KW-0732">Signal</keyword>
<reference evidence="7 8" key="1">
    <citation type="journal article" date="2013" name="Genome Announc.">
        <title>Draft Genome Sequence of an Alphaproteobacterium, Caenispirillum salinarum AK4(T), Isolated from a Solar Saltern.</title>
        <authorList>
            <person name="Khatri I."/>
            <person name="Singh A."/>
            <person name="Korpole S."/>
            <person name="Pinnaka A.K."/>
            <person name="Subramanian S."/>
        </authorList>
    </citation>
    <scope>NUCLEOTIDE SEQUENCE [LARGE SCALE GENOMIC DNA]</scope>
    <source>
        <strain evidence="7 8">AK4</strain>
    </source>
</reference>
<gene>
    <name evidence="7" type="ORF">C882_0708</name>
</gene>
<dbReference type="STRING" id="1238182.C882_0708"/>
<dbReference type="GO" id="GO:1904680">
    <property type="term" value="F:peptide transmembrane transporter activity"/>
    <property type="evidence" value="ECO:0007669"/>
    <property type="project" value="TreeGrafter"/>
</dbReference>
<name>K9GW01_9PROT</name>
<comment type="caution">
    <text evidence="7">The sequence shown here is derived from an EMBL/GenBank/DDBJ whole genome shotgun (WGS) entry which is preliminary data.</text>
</comment>
<dbReference type="PANTHER" id="PTHR30290:SF9">
    <property type="entry name" value="OLIGOPEPTIDE-BINDING PROTEIN APPA"/>
    <property type="match status" value="1"/>
</dbReference>
<evidence type="ECO:0000256" key="5">
    <source>
        <dbReference type="SAM" id="SignalP"/>
    </source>
</evidence>
<dbReference type="RefSeq" id="WP_009541365.1">
    <property type="nucleotide sequence ID" value="NZ_ANHY01000014.1"/>
</dbReference>
<evidence type="ECO:0000259" key="6">
    <source>
        <dbReference type="Pfam" id="PF00496"/>
    </source>
</evidence>
<dbReference type="InterPro" id="IPR039424">
    <property type="entry name" value="SBP_5"/>
</dbReference>
<feature type="chain" id="PRO_5003929657" evidence="5">
    <location>
        <begin position="29"/>
        <end position="515"/>
    </location>
</feature>
<accession>K9GW01</accession>
<organism evidence="7 8">
    <name type="scientific">Caenispirillum salinarum AK4</name>
    <dbReference type="NCBI Taxonomy" id="1238182"/>
    <lineage>
        <taxon>Bacteria</taxon>
        <taxon>Pseudomonadati</taxon>
        <taxon>Pseudomonadota</taxon>
        <taxon>Alphaproteobacteria</taxon>
        <taxon>Rhodospirillales</taxon>
        <taxon>Novispirillaceae</taxon>
        <taxon>Caenispirillum</taxon>
    </lineage>
</organism>
<dbReference type="Gene3D" id="3.90.76.10">
    <property type="entry name" value="Dipeptide-binding Protein, Domain 1"/>
    <property type="match status" value="1"/>
</dbReference>
<evidence type="ECO:0000256" key="3">
    <source>
        <dbReference type="ARBA" id="ARBA00022448"/>
    </source>
</evidence>
<evidence type="ECO:0000313" key="8">
    <source>
        <dbReference type="Proteomes" id="UP000009881"/>
    </source>
</evidence>
<feature type="domain" description="Solute-binding protein family 5" evidence="6">
    <location>
        <begin position="72"/>
        <end position="437"/>
    </location>
</feature>